<name>A0AAD5UAK8_9FUNG</name>
<evidence type="ECO:0000256" key="5">
    <source>
        <dbReference type="ARBA" id="ARBA00023175"/>
    </source>
</evidence>
<feature type="region of interest" description="Disordered" evidence="9">
    <location>
        <begin position="760"/>
        <end position="800"/>
    </location>
</feature>
<feature type="domain" description="Kinesin motor" evidence="10">
    <location>
        <begin position="6"/>
        <end position="326"/>
    </location>
</feature>
<dbReference type="EMBL" id="JADGJW010000014">
    <property type="protein sequence ID" value="KAJ3227570.1"/>
    <property type="molecule type" value="Genomic_DNA"/>
</dbReference>
<dbReference type="AlphaFoldDB" id="A0AAD5UAK8"/>
<feature type="compositionally biased region" description="Polar residues" evidence="9">
    <location>
        <begin position="503"/>
        <end position="519"/>
    </location>
</feature>
<keyword evidence="1 7" id="KW-0493">Microtubule</keyword>
<dbReference type="SUPFAM" id="SSF52540">
    <property type="entry name" value="P-loop containing nucleoside triphosphate hydrolases"/>
    <property type="match status" value="1"/>
</dbReference>
<sequence>MSKSKHVKVVLRTRPSSNFAQDIINFGLDKKSTHIHIPKDTEGGYINNQQEDWDFKFDSILHNASQENVFEECAAPIVKGLFDGYNGTILAYGQTGAGKTFTMTGATENFKHRGLIPRTISQIYKDIADRPQTACSVRVSYLEIYNEQMIDLLSKNVSENNSQDQFQIESNLNVVEDKNGNSNVRGLTSEIANSEEEALNYLFEGETNRSISEHQLNKSSTRSHCIFTIYIEMRSRVESSEKVIYSKLNLVDLAGSERLSKTHTTGVSLKEAIEHIPYRQSKLTNVLRDALGGNCNTLLIANIWGEKEHIEETISTLRFATRMMCVSTTPQLNVQYDPLALIKKYEREIKELKQELSMHDTLTNRSHVHYEPLNEQQKMELNKTLRSYVDGEIEEIEIVNLRQIRECFNQFKNLVKLLEIEGEERLKFLGNKAANNNSMMTLPTGSRDATAIHSEKLQQFNEMKEVDQDIGVGDVEGSGFGIGLAPQKSNLKGKDKRRKGAQKGSNLQHSQLSRVLNSGHNDEDEETEKDVVESSTAIKDEQSGNVAANNMSSNNPNQLPPINGNQHITNDGLNAALSPSKKVSIPTTLPPPSRPEEFESFKKGKGSDMSKVLIENKNILRQKKKLAKEVAEELNSIKDELDTTKQNLDKKYAERNSGDFTDSKEHIVIDEEEYYLLNTLKTLRQQYRQKFEIIKQTRKEIEYCSRLVDQCRQRLMQEFEQYYENLYGQNLVEVVDENNQIGLQVEDVIDIGEKFDKIQSERMSHEDPDSLPYYNARKNTERKKQIQSKGRKANYSFKAN</sequence>
<comment type="caution">
    <text evidence="11">The sequence shown here is derived from an EMBL/GenBank/DDBJ whole genome shotgun (WGS) entry which is preliminary data.</text>
</comment>
<evidence type="ECO:0000313" key="12">
    <source>
        <dbReference type="Proteomes" id="UP001211065"/>
    </source>
</evidence>
<dbReference type="InterPro" id="IPR027640">
    <property type="entry name" value="Kinesin-like_fam"/>
</dbReference>
<reference evidence="11" key="1">
    <citation type="submission" date="2020-05" db="EMBL/GenBank/DDBJ databases">
        <title>Phylogenomic resolution of chytrid fungi.</title>
        <authorList>
            <person name="Stajich J.E."/>
            <person name="Amses K."/>
            <person name="Simmons R."/>
            <person name="Seto K."/>
            <person name="Myers J."/>
            <person name="Bonds A."/>
            <person name="Quandt C.A."/>
            <person name="Barry K."/>
            <person name="Liu P."/>
            <person name="Grigoriev I."/>
            <person name="Longcore J.E."/>
            <person name="James T.Y."/>
        </authorList>
    </citation>
    <scope>NUCLEOTIDE SEQUENCE</scope>
    <source>
        <strain evidence="11">JEL0476</strain>
    </source>
</reference>
<dbReference type="Proteomes" id="UP001211065">
    <property type="component" value="Unassembled WGS sequence"/>
</dbReference>
<keyword evidence="2 6" id="KW-0547">Nucleotide-binding</keyword>
<dbReference type="InterPro" id="IPR001752">
    <property type="entry name" value="Kinesin_motor_dom"/>
</dbReference>
<dbReference type="GO" id="GO:0005524">
    <property type="term" value="F:ATP binding"/>
    <property type="evidence" value="ECO:0007669"/>
    <property type="project" value="UniProtKB-UniRule"/>
</dbReference>
<feature type="binding site" evidence="6">
    <location>
        <begin position="93"/>
        <end position="100"/>
    </location>
    <ligand>
        <name>ATP</name>
        <dbReference type="ChEBI" id="CHEBI:30616"/>
    </ligand>
</feature>
<dbReference type="Pfam" id="PF23735">
    <property type="entry name" value="KIF9"/>
    <property type="match status" value="1"/>
</dbReference>
<dbReference type="InterPro" id="IPR036961">
    <property type="entry name" value="Kinesin_motor_dom_sf"/>
</dbReference>
<evidence type="ECO:0000256" key="2">
    <source>
        <dbReference type="ARBA" id="ARBA00022741"/>
    </source>
</evidence>
<dbReference type="PANTHER" id="PTHR47968">
    <property type="entry name" value="CENTROMERE PROTEIN E"/>
    <property type="match status" value="1"/>
</dbReference>
<gene>
    <name evidence="11" type="primary">KIF9</name>
    <name evidence="11" type="ORF">HK099_001419</name>
</gene>
<evidence type="ECO:0000256" key="9">
    <source>
        <dbReference type="SAM" id="MobiDB-lite"/>
    </source>
</evidence>
<keyword evidence="3 6" id="KW-0067">ATP-binding</keyword>
<evidence type="ECO:0000256" key="4">
    <source>
        <dbReference type="ARBA" id="ARBA00023054"/>
    </source>
</evidence>
<dbReference type="GO" id="GO:0008017">
    <property type="term" value="F:microtubule binding"/>
    <property type="evidence" value="ECO:0007669"/>
    <property type="project" value="InterPro"/>
</dbReference>
<feature type="compositionally biased region" description="Basic and acidic residues" evidence="9">
    <location>
        <begin position="594"/>
        <end position="604"/>
    </location>
</feature>
<evidence type="ECO:0000256" key="7">
    <source>
        <dbReference type="RuleBase" id="RU000394"/>
    </source>
</evidence>
<evidence type="ECO:0000256" key="3">
    <source>
        <dbReference type="ARBA" id="ARBA00022840"/>
    </source>
</evidence>
<dbReference type="PANTHER" id="PTHR47968:SF36">
    <property type="entry name" value="KINESIN HEAVY CHAIN ISOFORM X1"/>
    <property type="match status" value="1"/>
</dbReference>
<dbReference type="SMART" id="SM00129">
    <property type="entry name" value="KISc"/>
    <property type="match status" value="1"/>
</dbReference>
<comment type="similarity">
    <text evidence="6 7">Belongs to the TRAFAC class myosin-kinesin ATPase superfamily. Kinesin family.</text>
</comment>
<keyword evidence="4 8" id="KW-0175">Coiled coil</keyword>
<keyword evidence="12" id="KW-1185">Reference proteome</keyword>
<evidence type="ECO:0000256" key="1">
    <source>
        <dbReference type="ARBA" id="ARBA00022701"/>
    </source>
</evidence>
<dbReference type="GO" id="GO:0005874">
    <property type="term" value="C:microtubule"/>
    <property type="evidence" value="ECO:0007669"/>
    <property type="project" value="UniProtKB-KW"/>
</dbReference>
<dbReference type="InterPro" id="IPR027417">
    <property type="entry name" value="P-loop_NTPase"/>
</dbReference>
<accession>A0AAD5UAK8</accession>
<dbReference type="GO" id="GO:0007018">
    <property type="term" value="P:microtubule-based movement"/>
    <property type="evidence" value="ECO:0007669"/>
    <property type="project" value="InterPro"/>
</dbReference>
<organism evidence="11 12">
    <name type="scientific">Clydaea vesicula</name>
    <dbReference type="NCBI Taxonomy" id="447962"/>
    <lineage>
        <taxon>Eukaryota</taxon>
        <taxon>Fungi</taxon>
        <taxon>Fungi incertae sedis</taxon>
        <taxon>Chytridiomycota</taxon>
        <taxon>Chytridiomycota incertae sedis</taxon>
        <taxon>Chytridiomycetes</taxon>
        <taxon>Lobulomycetales</taxon>
        <taxon>Lobulomycetaceae</taxon>
        <taxon>Clydaea</taxon>
    </lineage>
</organism>
<protein>
    <recommendedName>
        <fullName evidence="7">Kinesin-like protein</fullName>
    </recommendedName>
</protein>
<feature type="region of interest" description="Disordered" evidence="9">
    <location>
        <begin position="479"/>
        <end position="604"/>
    </location>
</feature>
<dbReference type="InterPro" id="IPR019821">
    <property type="entry name" value="Kinesin_motor_CS"/>
</dbReference>
<keyword evidence="5 6" id="KW-0505">Motor protein</keyword>
<evidence type="ECO:0000313" key="11">
    <source>
        <dbReference type="EMBL" id="KAJ3227570.1"/>
    </source>
</evidence>
<dbReference type="Pfam" id="PF00225">
    <property type="entry name" value="Kinesin"/>
    <property type="match status" value="1"/>
</dbReference>
<dbReference type="PROSITE" id="PS50067">
    <property type="entry name" value="KINESIN_MOTOR_2"/>
    <property type="match status" value="1"/>
</dbReference>
<dbReference type="PRINTS" id="PR00380">
    <property type="entry name" value="KINESINHEAVY"/>
</dbReference>
<evidence type="ECO:0000256" key="6">
    <source>
        <dbReference type="PROSITE-ProRule" id="PRU00283"/>
    </source>
</evidence>
<feature type="compositionally biased region" description="Polar residues" evidence="9">
    <location>
        <begin position="563"/>
        <end position="572"/>
    </location>
</feature>
<dbReference type="InterPro" id="IPR056524">
    <property type="entry name" value="KIF6/9_C"/>
</dbReference>
<feature type="compositionally biased region" description="Polar residues" evidence="9">
    <location>
        <begin position="543"/>
        <end position="557"/>
    </location>
</feature>
<dbReference type="GO" id="GO:0003777">
    <property type="term" value="F:microtubule motor activity"/>
    <property type="evidence" value="ECO:0007669"/>
    <property type="project" value="InterPro"/>
</dbReference>
<dbReference type="PROSITE" id="PS00411">
    <property type="entry name" value="KINESIN_MOTOR_1"/>
    <property type="match status" value="1"/>
</dbReference>
<evidence type="ECO:0000259" key="10">
    <source>
        <dbReference type="PROSITE" id="PS50067"/>
    </source>
</evidence>
<dbReference type="Gene3D" id="3.40.850.10">
    <property type="entry name" value="Kinesin motor domain"/>
    <property type="match status" value="1"/>
</dbReference>
<feature type="coiled-coil region" evidence="8">
    <location>
        <begin position="620"/>
        <end position="654"/>
    </location>
</feature>
<evidence type="ECO:0000256" key="8">
    <source>
        <dbReference type="SAM" id="Coils"/>
    </source>
</evidence>
<proteinExistence type="inferred from homology"/>